<sequence>MTAAAPGADPPLAVHQSANLLLASAETSAATAHEPPPPLPVFASGNAQLEQRLLQTFAALRIPRGPPAATPGAAAAGSVAADNEIVEHPRSTSVPHAEGLLAARQTPRAAAATASEMCASPAEADAEREAPATTATAQVTAACASDSSRGAAPIASSEQPACRNLAATDSGAREAEAAVAAAGAAGGNDFPEAPRGRGVQEQQGTLLRRPAAARGESPGACSEATDSTRCTDTSEVVRPPAFGSWRHYSLADVPEESMSAAGMQRACQLMLQQLRRATVTAETAAPGAAPTFSAASQAATVAAATPFAPAAAGETAATAEAEPEDPRVRVGPRRRV</sequence>
<keyword evidence="3" id="KW-1185">Reference proteome</keyword>
<dbReference type="Proteomes" id="UP000030744">
    <property type="component" value="Unassembled WGS sequence"/>
</dbReference>
<dbReference type="RefSeq" id="XP_037878338.1">
    <property type="nucleotide sequence ID" value="XM_038022484.1"/>
</dbReference>
<dbReference type="GeneID" id="60403753"/>
<feature type="region of interest" description="Disordered" evidence="1">
    <location>
        <begin position="112"/>
        <end position="133"/>
    </location>
</feature>
<proteinExistence type="predicted"/>
<evidence type="ECO:0000313" key="2">
    <source>
        <dbReference type="EMBL" id="CDJ36049.1"/>
    </source>
</evidence>
<feature type="compositionally biased region" description="Low complexity" evidence="1">
    <location>
        <begin position="112"/>
        <end position="123"/>
    </location>
</feature>
<dbReference type="AlphaFoldDB" id="U6KDL8"/>
<feature type="region of interest" description="Disordered" evidence="1">
    <location>
        <begin position="186"/>
        <end position="235"/>
    </location>
</feature>
<dbReference type="EMBL" id="HG735511">
    <property type="protein sequence ID" value="CDJ36049.1"/>
    <property type="molecule type" value="Genomic_DNA"/>
</dbReference>
<organism evidence="2 3">
    <name type="scientific">Eimeria mitis</name>
    <dbReference type="NCBI Taxonomy" id="44415"/>
    <lineage>
        <taxon>Eukaryota</taxon>
        <taxon>Sar</taxon>
        <taxon>Alveolata</taxon>
        <taxon>Apicomplexa</taxon>
        <taxon>Conoidasida</taxon>
        <taxon>Coccidia</taxon>
        <taxon>Eucoccidiorida</taxon>
        <taxon>Eimeriorina</taxon>
        <taxon>Eimeriidae</taxon>
        <taxon>Eimeria</taxon>
    </lineage>
</organism>
<accession>U6KDL8</accession>
<feature type="compositionally biased region" description="Polar residues" evidence="1">
    <location>
        <begin position="224"/>
        <end position="234"/>
    </location>
</feature>
<feature type="compositionally biased region" description="Low complexity" evidence="1">
    <location>
        <begin position="308"/>
        <end position="320"/>
    </location>
</feature>
<evidence type="ECO:0000313" key="3">
    <source>
        <dbReference type="Proteomes" id="UP000030744"/>
    </source>
</evidence>
<feature type="region of interest" description="Disordered" evidence="1">
    <location>
        <begin position="308"/>
        <end position="336"/>
    </location>
</feature>
<dbReference type="OrthoDB" id="348890at2759"/>
<dbReference type="VEuPathDB" id="ToxoDB:EMH_0006540"/>
<gene>
    <name evidence="2" type="ORF">EMH_0006540</name>
</gene>
<reference evidence="2" key="1">
    <citation type="submission" date="2013-10" db="EMBL/GenBank/DDBJ databases">
        <title>Genomic analysis of the causative agents of coccidiosis in chickens.</title>
        <authorList>
            <person name="Reid A.J."/>
            <person name="Blake D."/>
            <person name="Billington K."/>
            <person name="Browne H."/>
            <person name="Dunn M."/>
            <person name="Hung S."/>
            <person name="Kawahara F."/>
            <person name="Miranda-Saavedra D."/>
            <person name="Mourier T."/>
            <person name="Nagra H."/>
            <person name="Otto T.D."/>
            <person name="Rawlings N."/>
            <person name="Sanchez A."/>
            <person name="Sanders M."/>
            <person name="Subramaniam C."/>
            <person name="Tay Y."/>
            <person name="Dear P."/>
            <person name="Doerig C."/>
            <person name="Gruber A."/>
            <person name="Parkinson J."/>
            <person name="Shirley M."/>
            <person name="Wan K.L."/>
            <person name="Berriman M."/>
            <person name="Tomley F."/>
            <person name="Pain A."/>
        </authorList>
    </citation>
    <scope>NUCLEOTIDE SEQUENCE [LARGE SCALE GENOMIC DNA]</scope>
    <source>
        <strain evidence="2">Houghton</strain>
    </source>
</reference>
<evidence type="ECO:0000256" key="1">
    <source>
        <dbReference type="SAM" id="MobiDB-lite"/>
    </source>
</evidence>
<name>U6KDL8_9EIME</name>
<protein>
    <submittedName>
        <fullName evidence="2">Uncharacterized protein</fullName>
    </submittedName>
</protein>
<reference evidence="2" key="2">
    <citation type="submission" date="2013-10" db="EMBL/GenBank/DDBJ databases">
        <authorList>
            <person name="Aslett M."/>
        </authorList>
    </citation>
    <scope>NUCLEOTIDE SEQUENCE [LARGE SCALE GENOMIC DNA]</scope>
    <source>
        <strain evidence="2">Houghton</strain>
    </source>
</reference>